<dbReference type="RefSeq" id="WP_090662272.1">
    <property type="nucleotide sequence ID" value="NZ_FMZX01000002.1"/>
</dbReference>
<proteinExistence type="predicted"/>
<dbReference type="PANTHER" id="PTHR30441:SF4">
    <property type="entry name" value="PROTEIN ASMA"/>
    <property type="match status" value="1"/>
</dbReference>
<accession>A0A1G6PKS6</accession>
<dbReference type="EMBL" id="FMZX01000002">
    <property type="protein sequence ID" value="SDC80669.1"/>
    <property type="molecule type" value="Genomic_DNA"/>
</dbReference>
<dbReference type="STRING" id="938405.SAMN02927895_02152"/>
<dbReference type="PANTHER" id="PTHR30441">
    <property type="entry name" value="DUF748 DOMAIN-CONTAINING PROTEIN"/>
    <property type="match status" value="1"/>
</dbReference>
<dbReference type="GO" id="GO:0090313">
    <property type="term" value="P:regulation of protein targeting to membrane"/>
    <property type="evidence" value="ECO:0007669"/>
    <property type="project" value="TreeGrafter"/>
</dbReference>
<dbReference type="InterPro" id="IPR052894">
    <property type="entry name" value="AsmA-related"/>
</dbReference>
<evidence type="ECO:0000313" key="4">
    <source>
        <dbReference type="Proteomes" id="UP000198925"/>
    </source>
</evidence>
<feature type="domain" description="AsmA" evidence="2">
    <location>
        <begin position="13"/>
        <end position="182"/>
    </location>
</feature>
<dbReference type="AlphaFoldDB" id="A0A1G6PKS6"/>
<name>A0A1G6PKS6_9PROT</name>
<evidence type="ECO:0000256" key="1">
    <source>
        <dbReference type="SAM" id="MobiDB-lite"/>
    </source>
</evidence>
<reference evidence="3 4" key="1">
    <citation type="submission" date="2016-10" db="EMBL/GenBank/DDBJ databases">
        <authorList>
            <person name="de Groot N.N."/>
        </authorList>
    </citation>
    <scope>NUCLEOTIDE SEQUENCE [LARGE SCALE GENOMIC DNA]</scope>
    <source>
        <strain evidence="3 4">CPCC 100156</strain>
    </source>
</reference>
<dbReference type="Proteomes" id="UP000198925">
    <property type="component" value="Unassembled WGS sequence"/>
</dbReference>
<keyword evidence="4" id="KW-1185">Reference proteome</keyword>
<evidence type="ECO:0000313" key="3">
    <source>
        <dbReference type="EMBL" id="SDC80669.1"/>
    </source>
</evidence>
<feature type="domain" description="AsmA" evidence="2">
    <location>
        <begin position="482"/>
        <end position="705"/>
    </location>
</feature>
<dbReference type="GO" id="GO:0005886">
    <property type="term" value="C:plasma membrane"/>
    <property type="evidence" value="ECO:0007669"/>
    <property type="project" value="TreeGrafter"/>
</dbReference>
<feature type="region of interest" description="Disordered" evidence="1">
    <location>
        <begin position="136"/>
        <end position="165"/>
    </location>
</feature>
<sequence>MPDPAPRRWRRPALIALAVLVLLPATAILALLLAFDPNSQKPRIQAAVQAATGRQLELGPIGLKLALAPTLTLQDVSLANAPGGSRPQMASIRRVEVELALLPLLSRRVEVRRLVLVGPDILLETDAEGRPNWAFTPAARPAEPATAPEGPATAPATEAPATAAQEAGRRLGIAVDRVDLTEGRLAWRDGRTGATRSLDIARIETRADPASGALRLTGGVALNGVPIALTGETGPLDRLLDPAATTPWPIRLGLEAAGARLAASGGIAQPRQFRGVQLAVEAQVPELQKLAPLLPDAPLPPLRDLALTANLTEATVSDLRLSLGAAVLDAVLPGLHLASLTATLPRQDAPLALAAEARLNDLPLRLAGTLGSPTLLMPGAAPQPWPLDLTVTLAGATGTARGSIADPRRLAGVDLALGLRAPDLAALAPLAGAPLPPVRDLAIDTHLAERTPGFAGGAILRGVRIASSAGDAAGDLVYVIGQRQGFTGSLASNRIDLDALRPPAAPPAAAAAPAAPPPAPDRRVIPNLPLPLEALRIIDTDLRWQVASLVAHGLTLQGMQLHLVMQDGRARLDPLSATLPGGPVALRAAADLTTTPPTVQVAAQSPGLDLAPLLTAFGQNPPQVTGHLGLDADLRGQGSDLRAVAGSAHGHLGLALVRGSLAGSVVERLPAELRRMLPAGAGGREIPLRCAALRFQVEDGMAQSRALLLDTALGRMGGEGGLNLKTEALAFRLMPDLRLAGIELRAPVNVAGTLHAPRIGVSPEAAIAGGLGAFLSLQNSPDRSLQALAGAFGGGGGELPDCESQLAIARGGRPGPAPAAAQAASPPPAPTRAPAPALPGAAQELLRGLFGR</sequence>
<feature type="region of interest" description="Disordered" evidence="1">
    <location>
        <begin position="809"/>
        <end position="838"/>
    </location>
</feature>
<protein>
    <submittedName>
        <fullName evidence="3">AsmA protein</fullName>
    </submittedName>
</protein>
<feature type="compositionally biased region" description="Pro residues" evidence="1">
    <location>
        <begin position="825"/>
        <end position="837"/>
    </location>
</feature>
<dbReference type="InterPro" id="IPR007844">
    <property type="entry name" value="AsmA"/>
</dbReference>
<gene>
    <name evidence="3" type="ORF">SAMN04487779_1002425</name>
</gene>
<evidence type="ECO:0000259" key="2">
    <source>
        <dbReference type="Pfam" id="PF05170"/>
    </source>
</evidence>
<organism evidence="3 4">
    <name type="scientific">Belnapia rosea</name>
    <dbReference type="NCBI Taxonomy" id="938405"/>
    <lineage>
        <taxon>Bacteria</taxon>
        <taxon>Pseudomonadati</taxon>
        <taxon>Pseudomonadota</taxon>
        <taxon>Alphaproteobacteria</taxon>
        <taxon>Acetobacterales</taxon>
        <taxon>Roseomonadaceae</taxon>
        <taxon>Belnapia</taxon>
    </lineage>
</organism>
<dbReference type="Pfam" id="PF05170">
    <property type="entry name" value="AsmA"/>
    <property type="match status" value="2"/>
</dbReference>